<evidence type="ECO:0000256" key="5">
    <source>
        <dbReference type="SAM" id="Phobius"/>
    </source>
</evidence>
<evidence type="ECO:0000313" key="7">
    <source>
        <dbReference type="EMBL" id="CAE4582420.1"/>
    </source>
</evidence>
<evidence type="ECO:0000256" key="2">
    <source>
        <dbReference type="ARBA" id="ARBA00022692"/>
    </source>
</evidence>
<dbReference type="AlphaFoldDB" id="A0A6V2APZ0"/>
<protein>
    <recommendedName>
        <fullName evidence="6">TLC domain-containing protein</fullName>
    </recommendedName>
</protein>
<feature type="transmembrane region" description="Helical" evidence="5">
    <location>
        <begin position="43"/>
        <end position="67"/>
    </location>
</feature>
<evidence type="ECO:0000256" key="4">
    <source>
        <dbReference type="ARBA" id="ARBA00023136"/>
    </source>
</evidence>
<proteinExistence type="predicted"/>
<keyword evidence="4 5" id="KW-0472">Membrane</keyword>
<comment type="subcellular location">
    <subcellularLocation>
        <location evidence="1">Membrane</location>
        <topology evidence="1">Multi-pass membrane protein</topology>
    </subcellularLocation>
</comment>
<organism evidence="7">
    <name type="scientific">Ditylum brightwellii</name>
    <dbReference type="NCBI Taxonomy" id="49249"/>
    <lineage>
        <taxon>Eukaryota</taxon>
        <taxon>Sar</taxon>
        <taxon>Stramenopiles</taxon>
        <taxon>Ochrophyta</taxon>
        <taxon>Bacillariophyta</taxon>
        <taxon>Mediophyceae</taxon>
        <taxon>Lithodesmiophycidae</taxon>
        <taxon>Lithodesmiales</taxon>
        <taxon>Lithodesmiaceae</taxon>
        <taxon>Ditylum</taxon>
    </lineage>
</organism>
<dbReference type="GO" id="GO:0016020">
    <property type="term" value="C:membrane"/>
    <property type="evidence" value="ECO:0007669"/>
    <property type="project" value="UniProtKB-SubCell"/>
</dbReference>
<evidence type="ECO:0000259" key="6">
    <source>
        <dbReference type="Pfam" id="PF03798"/>
    </source>
</evidence>
<feature type="transmembrane region" description="Helical" evidence="5">
    <location>
        <begin position="240"/>
        <end position="259"/>
    </location>
</feature>
<feature type="domain" description="TLC" evidence="6">
    <location>
        <begin position="104"/>
        <end position="264"/>
    </location>
</feature>
<feature type="transmembrane region" description="Helical" evidence="5">
    <location>
        <begin position="117"/>
        <end position="136"/>
    </location>
</feature>
<keyword evidence="2 5" id="KW-0812">Transmembrane</keyword>
<gene>
    <name evidence="7" type="ORF">DBRI00130_LOCUS2235</name>
</gene>
<evidence type="ECO:0000256" key="3">
    <source>
        <dbReference type="ARBA" id="ARBA00022989"/>
    </source>
</evidence>
<evidence type="ECO:0000256" key="1">
    <source>
        <dbReference type="ARBA" id="ARBA00004141"/>
    </source>
</evidence>
<dbReference type="Pfam" id="PF03798">
    <property type="entry name" value="TRAM_LAG1_CLN8"/>
    <property type="match status" value="1"/>
</dbReference>
<feature type="transmembrane region" description="Helical" evidence="5">
    <location>
        <begin position="148"/>
        <end position="169"/>
    </location>
</feature>
<name>A0A6V2APZ0_9STRA</name>
<dbReference type="InterPro" id="IPR006634">
    <property type="entry name" value="TLC-dom"/>
</dbReference>
<sequence length="280" mass="31300">MLDFLTPVAVQSGLICIAVQSLFYVLCAYVLPKGPWTEMPGFTAHQVVAFPLMVYLAYNGVMAWVFSGGDDSDTDMYNTPYDRMLKLHPIGIKLSEIVVGMQLIWDTPLCLITPALFEPLMVAHHIGMFLTAAQLAGSFSRSVGSYHALFYLGVIEISSIPLVFVDVFHPKHKPWFEYLKKKGPSSLLHSLNEACRVAFALSFIVVRGILFPYEVFTSCVPDIFYTISLPEEERDGATLLSLYTVLTTSVLFTFLQMYWATLVARQIMKALAGKEGKKED</sequence>
<dbReference type="EMBL" id="HBNS01002784">
    <property type="protein sequence ID" value="CAE4582420.1"/>
    <property type="molecule type" value="Transcribed_RNA"/>
</dbReference>
<feature type="transmembrane region" description="Helical" evidence="5">
    <location>
        <begin position="12"/>
        <end position="31"/>
    </location>
</feature>
<reference evidence="7" key="1">
    <citation type="submission" date="2021-01" db="EMBL/GenBank/DDBJ databases">
        <authorList>
            <person name="Corre E."/>
            <person name="Pelletier E."/>
            <person name="Niang G."/>
            <person name="Scheremetjew M."/>
            <person name="Finn R."/>
            <person name="Kale V."/>
            <person name="Holt S."/>
            <person name="Cochrane G."/>
            <person name="Meng A."/>
            <person name="Brown T."/>
            <person name="Cohen L."/>
        </authorList>
    </citation>
    <scope>NUCLEOTIDE SEQUENCE</scope>
    <source>
        <strain evidence="7">GSO104</strain>
    </source>
</reference>
<accession>A0A6V2APZ0</accession>
<keyword evidence="3 5" id="KW-1133">Transmembrane helix</keyword>